<comment type="caution">
    <text evidence="3">The sequence shown here is derived from an EMBL/GenBank/DDBJ whole genome shotgun (WGS) entry which is preliminary data.</text>
</comment>
<dbReference type="Proteomes" id="UP001597479">
    <property type="component" value="Unassembled WGS sequence"/>
</dbReference>
<dbReference type="RefSeq" id="WP_377185193.1">
    <property type="nucleotide sequence ID" value="NZ_JBHUOG010000002.1"/>
</dbReference>
<proteinExistence type="predicted"/>
<dbReference type="InterPro" id="IPR003615">
    <property type="entry name" value="HNH_nuc"/>
</dbReference>
<feature type="region of interest" description="Disordered" evidence="1">
    <location>
        <begin position="524"/>
        <end position="651"/>
    </location>
</feature>
<feature type="domain" description="HNH nuclease" evidence="2">
    <location>
        <begin position="455"/>
        <end position="518"/>
    </location>
</feature>
<keyword evidence="3" id="KW-0540">Nuclease</keyword>
<dbReference type="SMART" id="SM00507">
    <property type="entry name" value="HNHc"/>
    <property type="match status" value="1"/>
</dbReference>
<feature type="region of interest" description="Disordered" evidence="1">
    <location>
        <begin position="30"/>
        <end position="93"/>
    </location>
</feature>
<sequence>MLESTDAGQALTTVLERSLGRALGSSATLTSASATRSAPEMPPPPTCSWGSVSIDGEGALPTATVSWRGHEPVGAAVTTDGTSTTGGTATAGMPIASTRTAGLPTEGLDGLAVGAGLVETLAKVEVAHLGDDVLLDVAARWQEVVSWATAMQSRALGEIARRRSWTEEHNAAAAEISARLRIPQTEANKHLARGTGLAEHPQVLTALHDAVIDTAKADILLRSGNPLSTEERHEAITRYLPQAPDHTRRWLRDKMNQFANRLHGKTEVIKQAMKRRAVFLDPADNAMAWLSANLPATDAAAVWDAIEQAAHALRRAPGSTRTLAQARADALVAITTGRLVVPPQAPCGPPEGSAPEGSALPRTTVPASGCTCGGCTCDGASVRVIPVKPQIRVTVPASMLLGLDDTPGQLDAYGPIPADLAAQIATDATWQRLVTDPVSGILTDYSTTTYQPGKVLRQAVIARDEACAFPQCDRHGRWADLDHIVPFDHGLDPAAQPPGTPGQTRAQNLQPLCRAHHLAKTHHGWTPVRDPATGITTWTAPTGHLYTRPPTTTDPTDGPETTQPARPPAPAVGTTAPRPGPTGRVSNDITSLTDDTRARLGQHAPTVSHNAPATGPGVSASAATEAETDRAATQGSPATARAPLFPDEPPF</sequence>
<dbReference type="CDD" id="cd00085">
    <property type="entry name" value="HNHc"/>
    <property type="match status" value="1"/>
</dbReference>
<evidence type="ECO:0000313" key="4">
    <source>
        <dbReference type="Proteomes" id="UP001597479"/>
    </source>
</evidence>
<dbReference type="GO" id="GO:0004519">
    <property type="term" value="F:endonuclease activity"/>
    <property type="evidence" value="ECO:0007669"/>
    <property type="project" value="UniProtKB-KW"/>
</dbReference>
<feature type="compositionally biased region" description="Polar residues" evidence="1">
    <location>
        <begin position="584"/>
        <end position="593"/>
    </location>
</feature>
<dbReference type="Gene3D" id="1.10.30.50">
    <property type="match status" value="1"/>
</dbReference>
<keyword evidence="4" id="KW-1185">Reference proteome</keyword>
<organism evidence="3 4">
    <name type="scientific">Promicromonospora vindobonensis</name>
    <dbReference type="NCBI Taxonomy" id="195748"/>
    <lineage>
        <taxon>Bacteria</taxon>
        <taxon>Bacillati</taxon>
        <taxon>Actinomycetota</taxon>
        <taxon>Actinomycetes</taxon>
        <taxon>Micrococcales</taxon>
        <taxon>Promicromonosporaceae</taxon>
        <taxon>Promicromonospora</taxon>
    </lineage>
</organism>
<name>A0ABW5VVF3_9MICO</name>
<dbReference type="EMBL" id="JBHUOG010000002">
    <property type="protein sequence ID" value="MFD2795271.1"/>
    <property type="molecule type" value="Genomic_DNA"/>
</dbReference>
<evidence type="ECO:0000259" key="2">
    <source>
        <dbReference type="SMART" id="SM00507"/>
    </source>
</evidence>
<keyword evidence="3" id="KW-0255">Endonuclease</keyword>
<keyword evidence="3" id="KW-0378">Hydrolase</keyword>
<evidence type="ECO:0000313" key="3">
    <source>
        <dbReference type="EMBL" id="MFD2795271.1"/>
    </source>
</evidence>
<feature type="compositionally biased region" description="Low complexity" evidence="1">
    <location>
        <begin position="547"/>
        <end position="564"/>
    </location>
</feature>
<reference evidence="4" key="1">
    <citation type="journal article" date="2019" name="Int. J. Syst. Evol. Microbiol.">
        <title>The Global Catalogue of Microorganisms (GCM) 10K type strain sequencing project: providing services to taxonomists for standard genome sequencing and annotation.</title>
        <authorList>
            <consortium name="The Broad Institute Genomics Platform"/>
            <consortium name="The Broad Institute Genome Sequencing Center for Infectious Disease"/>
            <person name="Wu L."/>
            <person name="Ma J."/>
        </authorList>
    </citation>
    <scope>NUCLEOTIDE SEQUENCE [LARGE SCALE GENOMIC DNA]</scope>
    <source>
        <strain evidence="4">CCM 7044</strain>
    </source>
</reference>
<feature type="compositionally biased region" description="Low complexity" evidence="1">
    <location>
        <begin position="74"/>
        <end position="92"/>
    </location>
</feature>
<gene>
    <name evidence="3" type="ORF">ACFS27_17055</name>
</gene>
<protein>
    <submittedName>
        <fullName evidence="3">HNH endonuclease</fullName>
    </submittedName>
</protein>
<accession>A0ABW5VVF3</accession>
<evidence type="ECO:0000256" key="1">
    <source>
        <dbReference type="SAM" id="MobiDB-lite"/>
    </source>
</evidence>